<evidence type="ECO:0000256" key="1">
    <source>
        <dbReference type="SAM" id="MobiDB-lite"/>
    </source>
</evidence>
<dbReference type="EMBL" id="CAFZ01000178">
    <property type="protein sequence ID" value="CCA72687.1"/>
    <property type="molecule type" value="Genomic_DNA"/>
</dbReference>
<name>G4TMZ4_SERID</name>
<evidence type="ECO:0000313" key="2">
    <source>
        <dbReference type="EMBL" id="CCA72687.1"/>
    </source>
</evidence>
<dbReference type="HOGENOM" id="CLU_410549_0_0_1"/>
<dbReference type="AlphaFoldDB" id="G4TMZ4"/>
<accession>G4TMZ4</accession>
<sequence>MEHSHIIHPQPSYLYQGATNIAVNLGSTSNEHEPVEHQGNTSWPPPLPSYSTALSNGPGYEEYNPQAIQGMHNQLSYNAFNGQNLDSFRDVGDIHSQHGNINDQQDERQVAAQLEDGLGWSEDSGESELSDYNVNAHTKSLQLVRQPTSERPQRHLHLDNSESDDDGDYNSVRYVHTGYRINLSRRKNRYRGPVPNAQKLWLHATSANNPEKIRAVINHYEQVSAEMRELITRRLHTQVAFPLEGDDARVWGEFMEIYTSCHQGMKLLSFEHRRALAEAHYSSVMLDTYEGFRWPSICVIFVAGPNGSPPEAKILALKPKKSPTILDWHAQDDPKARPLQATLQAYGNLLWTKHWKEFQIDDDGSLSDGNHNVALDTVSILARKRGADAIEDGRRLKKKKPTPQLPREGDIFPTTVVFQGLALTIYGICDGIYLVKELKTGGFENHHKNKTLIRFLTANRLVRVGRASDIEAPIQWTILESQLADIAWYKFFPTTKVDNLDVPIPLPLAPKNATKAHIALWLDFFEDHQSHRIPWEKGLLFKLTPKAKALAAFAHDSALYPDQESQVQVQEQDADYLLSGLELRTAGLPSTPAGPIINMAHPNHISSRSMNTNEDAHLLGTSASILHQPQPAIPLFLDNQGDTAEGDNQSDPLATVQRDHPGCVLKDSA</sequence>
<evidence type="ECO:0000313" key="3">
    <source>
        <dbReference type="Proteomes" id="UP000007148"/>
    </source>
</evidence>
<comment type="caution">
    <text evidence="2">The sequence shown here is derived from an EMBL/GenBank/DDBJ whole genome shotgun (WGS) entry which is preliminary data.</text>
</comment>
<proteinExistence type="predicted"/>
<reference evidence="2 3" key="1">
    <citation type="journal article" date="2011" name="PLoS Pathog.">
        <title>Endophytic Life Strategies Decoded by Genome and Transcriptome Analyses of the Mutualistic Root Symbiont Piriformospora indica.</title>
        <authorList>
            <person name="Zuccaro A."/>
            <person name="Lahrmann U."/>
            <person name="Guldener U."/>
            <person name="Langen G."/>
            <person name="Pfiffi S."/>
            <person name="Biedenkopf D."/>
            <person name="Wong P."/>
            <person name="Samans B."/>
            <person name="Grimm C."/>
            <person name="Basiewicz M."/>
            <person name="Murat C."/>
            <person name="Martin F."/>
            <person name="Kogel K.H."/>
        </authorList>
    </citation>
    <scope>NUCLEOTIDE SEQUENCE [LARGE SCALE GENOMIC DNA]</scope>
    <source>
        <strain evidence="2 3">DSM 11827</strain>
    </source>
</reference>
<keyword evidence="3" id="KW-1185">Reference proteome</keyword>
<organism evidence="2 3">
    <name type="scientific">Serendipita indica (strain DSM 11827)</name>
    <name type="common">Root endophyte fungus</name>
    <name type="synonym">Piriformospora indica</name>
    <dbReference type="NCBI Taxonomy" id="1109443"/>
    <lineage>
        <taxon>Eukaryota</taxon>
        <taxon>Fungi</taxon>
        <taxon>Dikarya</taxon>
        <taxon>Basidiomycota</taxon>
        <taxon>Agaricomycotina</taxon>
        <taxon>Agaricomycetes</taxon>
        <taxon>Sebacinales</taxon>
        <taxon>Serendipitaceae</taxon>
        <taxon>Serendipita</taxon>
    </lineage>
</organism>
<feature type="compositionally biased region" description="Polar residues" evidence="1">
    <location>
        <begin position="640"/>
        <end position="652"/>
    </location>
</feature>
<protein>
    <submittedName>
        <fullName evidence="2">Uncharacterized protein</fullName>
    </submittedName>
</protein>
<feature type="compositionally biased region" description="Basic and acidic residues" evidence="1">
    <location>
        <begin position="151"/>
        <end position="160"/>
    </location>
</feature>
<dbReference type="InParanoid" id="G4TMZ4"/>
<dbReference type="Proteomes" id="UP000007148">
    <property type="component" value="Unassembled WGS sequence"/>
</dbReference>
<gene>
    <name evidence="2" type="ORF">PIIN_06624</name>
</gene>
<feature type="region of interest" description="Disordered" evidence="1">
    <location>
        <begin position="143"/>
        <end position="170"/>
    </location>
</feature>
<feature type="region of interest" description="Disordered" evidence="1">
    <location>
        <begin position="637"/>
        <end position="669"/>
    </location>
</feature>